<dbReference type="InterPro" id="IPR036397">
    <property type="entry name" value="RNaseH_sf"/>
</dbReference>
<reference evidence="3 4" key="1">
    <citation type="submission" date="2018-06" db="EMBL/GenBank/DDBJ databases">
        <title>Genomic Encyclopedia of Archaeal and Bacterial Type Strains, Phase II (KMG-II): from individual species to whole genera.</title>
        <authorList>
            <person name="Goeker M."/>
        </authorList>
    </citation>
    <scope>NUCLEOTIDE SEQUENCE [LARGE SCALE GENOMIC DNA]</scope>
    <source>
        <strain evidence="3 4">DSM 24525</strain>
    </source>
</reference>
<keyword evidence="4" id="KW-1185">Reference proteome</keyword>
<proteinExistence type="predicted"/>
<evidence type="ECO:0000313" key="4">
    <source>
        <dbReference type="Proteomes" id="UP000249688"/>
    </source>
</evidence>
<feature type="transmembrane region" description="Helical" evidence="1">
    <location>
        <begin position="7"/>
        <end position="27"/>
    </location>
</feature>
<dbReference type="Pfam" id="PF13358">
    <property type="entry name" value="DDE_3"/>
    <property type="match status" value="1"/>
</dbReference>
<feature type="domain" description="Tc1-like transposase DDE" evidence="2">
    <location>
        <begin position="62"/>
        <end position="163"/>
    </location>
</feature>
<keyword evidence="1" id="KW-1133">Transmembrane helix</keyword>
<keyword evidence="1" id="KW-0812">Transmembrane</keyword>
<protein>
    <submittedName>
        <fullName evidence="3">Transposase</fullName>
    </submittedName>
</protein>
<dbReference type="InterPro" id="IPR038717">
    <property type="entry name" value="Tc1-like_DDE_dom"/>
</dbReference>
<dbReference type="Proteomes" id="UP000249688">
    <property type="component" value="Unassembled WGS sequence"/>
</dbReference>
<name>A0A2W7I8G9_9PROT</name>
<dbReference type="PANTHER" id="PTHR46564:SF1">
    <property type="entry name" value="TRANSPOSASE"/>
    <property type="match status" value="1"/>
</dbReference>
<accession>A0A2W7I8G9</accession>
<comment type="caution">
    <text evidence="3">The sequence shown here is derived from an EMBL/GenBank/DDBJ whole genome shotgun (WGS) entry which is preliminary data.</text>
</comment>
<organism evidence="3 4">
    <name type="scientific">Humitalea rosea</name>
    <dbReference type="NCBI Taxonomy" id="990373"/>
    <lineage>
        <taxon>Bacteria</taxon>
        <taxon>Pseudomonadati</taxon>
        <taxon>Pseudomonadota</taxon>
        <taxon>Alphaproteobacteria</taxon>
        <taxon>Acetobacterales</taxon>
        <taxon>Roseomonadaceae</taxon>
        <taxon>Humitalea</taxon>
    </lineage>
</organism>
<keyword evidence="1" id="KW-0472">Membrane</keyword>
<evidence type="ECO:0000313" key="3">
    <source>
        <dbReference type="EMBL" id="PZW41812.1"/>
    </source>
</evidence>
<dbReference type="EMBL" id="QKYU01000020">
    <property type="protein sequence ID" value="PZW41812.1"/>
    <property type="molecule type" value="Genomic_DNA"/>
</dbReference>
<dbReference type="PANTHER" id="PTHR46564">
    <property type="entry name" value="TRANSPOSASE"/>
    <property type="match status" value="1"/>
</dbReference>
<dbReference type="Gene3D" id="3.30.420.10">
    <property type="entry name" value="Ribonuclease H-like superfamily/Ribonuclease H"/>
    <property type="match status" value="1"/>
</dbReference>
<dbReference type="InterPro" id="IPR047655">
    <property type="entry name" value="Transpos_IS630-like"/>
</dbReference>
<gene>
    <name evidence="3" type="ORF">C8P66_1202</name>
</gene>
<evidence type="ECO:0000256" key="1">
    <source>
        <dbReference type="SAM" id="Phobius"/>
    </source>
</evidence>
<feature type="transmembrane region" description="Helical" evidence="1">
    <location>
        <begin position="39"/>
        <end position="59"/>
    </location>
</feature>
<dbReference type="AlphaFoldDB" id="A0A2W7I8G9"/>
<dbReference type="NCBIfam" id="NF033545">
    <property type="entry name" value="transpos_IS630"/>
    <property type="match status" value="1"/>
</dbReference>
<dbReference type="GO" id="GO:0003676">
    <property type="term" value="F:nucleic acid binding"/>
    <property type="evidence" value="ECO:0007669"/>
    <property type="project" value="InterPro"/>
</dbReference>
<sequence>MIDPERIGAIIGEALLAGALGALGAVARLTSTGRPMLSGAFLLHTLAGGSLGTGAWLVARVPHGHWKTMTFLAALRSDRIEAPCVVDGPINGVIFAAWVQQFLVPTLKPGDVVVLDNLGSHKGVAVRRAIRAAGAHLLFLPPYSPDLNPIEMMFAKLKTLLRKADERSIAAVWNRIGTLLGEFSPAECAKYLKHAGYASM</sequence>
<evidence type="ECO:0000259" key="2">
    <source>
        <dbReference type="Pfam" id="PF13358"/>
    </source>
</evidence>